<dbReference type="AlphaFoldDB" id="A0A8B9VTU6"/>
<dbReference type="Ensembl" id="ENSAZOT00000030056.1">
    <property type="protein sequence ID" value="ENSAZOP00000028047.1"/>
    <property type="gene ID" value="ENSAZOG00000017732.1"/>
</dbReference>
<dbReference type="GO" id="GO:0090730">
    <property type="term" value="C:Las1 complex"/>
    <property type="evidence" value="ECO:0007669"/>
    <property type="project" value="InterPro"/>
</dbReference>
<sequence length="285" mass="33138">MAGGRPWLSGPRRRLKPLRTVVAWRGRAEWDQVMVGLYCGDGRLQQEALDRVSAWKSRYGPKMPLAVDCTAELIRCKVLDSSGRLRSHELILSYGLALVRFVNLITERKQKMVSIPLRQLAIEVDIPIWVVDLRHELTHGKLPRLALCRKGCDVVLDWLRKTYWSRQLGNNLCEESEEEEEEEEEQEEEQEAMGANTELDNDTWEVQTPQHEACQKHKEFHEKVRDVLISYKDEQFRVMQTVQSVSKSRELWSNSSSEVDWILAQIKDLMQENSRLSTSRVFSNS</sequence>
<dbReference type="Proteomes" id="UP000694549">
    <property type="component" value="Unplaced"/>
</dbReference>
<name>A0A8B9VTU6_9AVES</name>
<evidence type="ECO:0000313" key="3">
    <source>
        <dbReference type="Proteomes" id="UP000694549"/>
    </source>
</evidence>
<dbReference type="Pfam" id="PF04031">
    <property type="entry name" value="Las1"/>
    <property type="match status" value="1"/>
</dbReference>
<reference evidence="2" key="1">
    <citation type="submission" date="2025-08" db="UniProtKB">
        <authorList>
            <consortium name="Ensembl"/>
        </authorList>
    </citation>
    <scope>IDENTIFICATION</scope>
</reference>
<evidence type="ECO:0000313" key="2">
    <source>
        <dbReference type="Ensembl" id="ENSAZOP00000028047.1"/>
    </source>
</evidence>
<dbReference type="GO" id="GO:0004519">
    <property type="term" value="F:endonuclease activity"/>
    <property type="evidence" value="ECO:0007669"/>
    <property type="project" value="InterPro"/>
</dbReference>
<accession>A0A8B9VTU6</accession>
<reference evidence="2" key="2">
    <citation type="submission" date="2025-09" db="UniProtKB">
        <authorList>
            <consortium name="Ensembl"/>
        </authorList>
    </citation>
    <scope>IDENTIFICATION</scope>
</reference>
<feature type="compositionally biased region" description="Acidic residues" evidence="1">
    <location>
        <begin position="174"/>
        <end position="191"/>
    </location>
</feature>
<organism evidence="2 3">
    <name type="scientific">Anas zonorhyncha</name>
    <name type="common">Eastern spot-billed duck</name>
    <dbReference type="NCBI Taxonomy" id="75864"/>
    <lineage>
        <taxon>Eukaryota</taxon>
        <taxon>Metazoa</taxon>
        <taxon>Chordata</taxon>
        <taxon>Craniata</taxon>
        <taxon>Vertebrata</taxon>
        <taxon>Euteleostomi</taxon>
        <taxon>Archelosauria</taxon>
        <taxon>Archosauria</taxon>
        <taxon>Dinosauria</taxon>
        <taxon>Saurischia</taxon>
        <taxon>Theropoda</taxon>
        <taxon>Coelurosauria</taxon>
        <taxon>Aves</taxon>
        <taxon>Neognathae</taxon>
        <taxon>Galloanserae</taxon>
        <taxon>Anseriformes</taxon>
        <taxon>Anatidae</taxon>
        <taxon>Anatinae</taxon>
        <taxon>Anas</taxon>
    </lineage>
</organism>
<protein>
    <submittedName>
        <fullName evidence="2">LAS1 like ribosome biogenesis factor</fullName>
    </submittedName>
</protein>
<dbReference type="GO" id="GO:0000470">
    <property type="term" value="P:maturation of LSU-rRNA"/>
    <property type="evidence" value="ECO:0007669"/>
    <property type="project" value="TreeGrafter"/>
</dbReference>
<feature type="region of interest" description="Disordered" evidence="1">
    <location>
        <begin position="172"/>
        <end position="194"/>
    </location>
</feature>
<dbReference type="PANTHER" id="PTHR15002">
    <property type="entry name" value="RIBOSOMAL BIOGENESIS PROTEIN LAS1L"/>
    <property type="match status" value="1"/>
</dbReference>
<dbReference type="InterPro" id="IPR007174">
    <property type="entry name" value="Las1"/>
</dbReference>
<proteinExistence type="predicted"/>
<keyword evidence="3" id="KW-1185">Reference proteome</keyword>
<evidence type="ECO:0000256" key="1">
    <source>
        <dbReference type="SAM" id="MobiDB-lite"/>
    </source>
</evidence>
<dbReference type="GO" id="GO:0030687">
    <property type="term" value="C:preribosome, large subunit precursor"/>
    <property type="evidence" value="ECO:0007669"/>
    <property type="project" value="TreeGrafter"/>
</dbReference>
<dbReference type="GO" id="GO:0000460">
    <property type="term" value="P:maturation of 5.8S rRNA"/>
    <property type="evidence" value="ECO:0007669"/>
    <property type="project" value="TreeGrafter"/>
</dbReference>
<dbReference type="PANTHER" id="PTHR15002:SF0">
    <property type="entry name" value="RIBOSOMAL BIOGENESIS PROTEIN LAS1L"/>
    <property type="match status" value="1"/>
</dbReference>